<keyword evidence="1" id="KW-0812">Transmembrane</keyword>
<feature type="transmembrane region" description="Helical" evidence="1">
    <location>
        <begin position="238"/>
        <end position="259"/>
    </location>
</feature>
<dbReference type="PANTHER" id="PTHR40465">
    <property type="entry name" value="CHROMOSOME 1, WHOLE GENOME SHOTGUN SEQUENCE"/>
    <property type="match status" value="1"/>
</dbReference>
<dbReference type="Pfam" id="PF20152">
    <property type="entry name" value="DUF6534"/>
    <property type="match status" value="1"/>
</dbReference>
<protein>
    <recommendedName>
        <fullName evidence="2">DUF6534 domain-containing protein</fullName>
    </recommendedName>
</protein>
<organism evidence="3 4">
    <name type="scientific">Moniliophthora roreri</name>
    <name type="common">Frosty pod rot fungus</name>
    <name type="synonym">Monilia roreri</name>
    <dbReference type="NCBI Taxonomy" id="221103"/>
    <lineage>
        <taxon>Eukaryota</taxon>
        <taxon>Fungi</taxon>
        <taxon>Dikarya</taxon>
        <taxon>Basidiomycota</taxon>
        <taxon>Agaricomycotina</taxon>
        <taxon>Agaricomycetes</taxon>
        <taxon>Agaricomycetidae</taxon>
        <taxon>Agaricales</taxon>
        <taxon>Marasmiineae</taxon>
        <taxon>Marasmiaceae</taxon>
        <taxon>Moniliophthora</taxon>
    </lineage>
</organism>
<accession>A0A0W0ETC4</accession>
<feature type="transmembrane region" description="Helical" evidence="1">
    <location>
        <begin position="209"/>
        <end position="232"/>
    </location>
</feature>
<evidence type="ECO:0000313" key="4">
    <source>
        <dbReference type="Proteomes" id="UP000054988"/>
    </source>
</evidence>
<evidence type="ECO:0000256" key="1">
    <source>
        <dbReference type="SAM" id="Phobius"/>
    </source>
</evidence>
<proteinExistence type="predicted"/>
<sequence>MAFAIELPPGFIERTYSAELMPTFASTALWGIQFSQTLYYFQSYPSDHWLLKSLVAWTWIMDTVHQALLITLSYRLLIVHFGDPTSIFNVNTELITSILFGALVSAPIQLFFVYRIFVLSERKIIFPAIVVLCIVTETVAACPPSVCRLQLFTEYKSQSIVESGQLWGGHWVDDDDCSSLRRHHHRHFDGLLAPQDDGRGYDPRMISRLTIYSVNTGLWTALLAFFVVAIMIAYPGTFLAIGIYIPLTGLYCNTLLANLNVRQHVRKSMENVITFPSLPMTPRVTIRADEGNEYSDRDPDPFAARLTVSTTNQHEHSGQGKAHEV</sequence>
<keyword evidence="1" id="KW-1133">Transmembrane helix</keyword>
<feature type="transmembrane region" description="Helical" evidence="1">
    <location>
        <begin position="53"/>
        <end position="74"/>
    </location>
</feature>
<name>A0A0W0ETC4_MONRR</name>
<dbReference type="AlphaFoldDB" id="A0A0W0ETC4"/>
<gene>
    <name evidence="3" type="ORF">WG66_20062</name>
</gene>
<comment type="caution">
    <text evidence="3">The sequence shown here is derived from an EMBL/GenBank/DDBJ whole genome shotgun (WGS) entry which is preliminary data.</text>
</comment>
<evidence type="ECO:0000313" key="3">
    <source>
        <dbReference type="EMBL" id="KTB27360.1"/>
    </source>
</evidence>
<keyword evidence="1" id="KW-0472">Membrane</keyword>
<dbReference type="EMBL" id="LATX01002556">
    <property type="protein sequence ID" value="KTB27360.1"/>
    <property type="molecule type" value="Genomic_DNA"/>
</dbReference>
<dbReference type="PANTHER" id="PTHR40465:SF1">
    <property type="entry name" value="DUF6534 DOMAIN-CONTAINING PROTEIN"/>
    <property type="match status" value="1"/>
</dbReference>
<reference evidence="3 4" key="1">
    <citation type="submission" date="2015-12" db="EMBL/GenBank/DDBJ databases">
        <title>Draft genome sequence of Moniliophthora roreri, the causal agent of frosty pod rot of cacao.</title>
        <authorList>
            <person name="Aime M.C."/>
            <person name="Diaz-Valderrama J.R."/>
            <person name="Kijpornyongpan T."/>
            <person name="Phillips-Mora W."/>
        </authorList>
    </citation>
    <scope>NUCLEOTIDE SEQUENCE [LARGE SCALE GENOMIC DNA]</scope>
    <source>
        <strain evidence="3 4">MCA 2952</strain>
    </source>
</reference>
<dbReference type="Proteomes" id="UP000054988">
    <property type="component" value="Unassembled WGS sequence"/>
</dbReference>
<feature type="domain" description="DUF6534" evidence="2">
    <location>
        <begin position="199"/>
        <end position="264"/>
    </location>
</feature>
<dbReference type="InterPro" id="IPR045339">
    <property type="entry name" value="DUF6534"/>
</dbReference>
<evidence type="ECO:0000259" key="2">
    <source>
        <dbReference type="Pfam" id="PF20152"/>
    </source>
</evidence>
<feature type="transmembrane region" description="Helical" evidence="1">
    <location>
        <begin position="94"/>
        <end position="114"/>
    </location>
</feature>